<accession>A0ABS2JB02</accession>
<evidence type="ECO:0000256" key="1">
    <source>
        <dbReference type="SAM" id="Coils"/>
    </source>
</evidence>
<evidence type="ECO:0000256" key="2">
    <source>
        <dbReference type="SAM" id="MobiDB-lite"/>
    </source>
</evidence>
<dbReference type="RefSeq" id="WP_204958127.1">
    <property type="nucleotide sequence ID" value="NZ_JAFEUO010000002.1"/>
</dbReference>
<gene>
    <name evidence="3" type="ORF">JQN84_10545</name>
</gene>
<proteinExistence type="predicted"/>
<protein>
    <submittedName>
        <fullName evidence="3">Uncharacterized protein</fullName>
    </submittedName>
</protein>
<feature type="region of interest" description="Disordered" evidence="2">
    <location>
        <begin position="220"/>
        <end position="257"/>
    </location>
</feature>
<keyword evidence="4" id="KW-1185">Reference proteome</keyword>
<name>A0ABS2JB02_9ACTN</name>
<dbReference type="Proteomes" id="UP000809587">
    <property type="component" value="Unassembled WGS sequence"/>
</dbReference>
<feature type="coiled-coil region" evidence="1">
    <location>
        <begin position="155"/>
        <end position="182"/>
    </location>
</feature>
<dbReference type="EMBL" id="JAFEUO010000002">
    <property type="protein sequence ID" value="MBM7082969.1"/>
    <property type="molecule type" value="Genomic_DNA"/>
</dbReference>
<sequence length="257" mass="28992">MPRQTAALSHPHWDRPPAGPIRYRLTARIADWWNGRQDARAGLPAVGSDPAPRGTPHNRSVAFTPHLEKLRRMANDAMHHELVHLQQEVASPAFQLARTEAQLVEAEQALVRAREALQNLTAPTEDELTARRAGEADTDASVVRKRRLAPYLERRAGLEARRQEAESELVRLRQTRAETRERLARSRTVAAARAERIHEHSWRRIGSYWQRLVRKHPDGEELNRTLQPGGPELPGWVHPTDGRGATGDTADGRPETT</sequence>
<comment type="caution">
    <text evidence="3">The sequence shown here is derived from an EMBL/GenBank/DDBJ whole genome shotgun (WGS) entry which is preliminary data.</text>
</comment>
<evidence type="ECO:0000313" key="3">
    <source>
        <dbReference type="EMBL" id="MBM7082969.1"/>
    </source>
</evidence>
<reference evidence="3 4" key="1">
    <citation type="submission" date="2021-02" db="EMBL/GenBank/DDBJ databases">
        <authorList>
            <person name="Lee D.-H."/>
        </authorList>
    </citation>
    <scope>NUCLEOTIDE SEQUENCE [LARGE SCALE GENOMIC DNA]</scope>
    <source>
        <strain evidence="3 4">MMS20-R2-29</strain>
    </source>
</reference>
<keyword evidence="1" id="KW-0175">Coiled coil</keyword>
<evidence type="ECO:0000313" key="4">
    <source>
        <dbReference type="Proteomes" id="UP000809587"/>
    </source>
</evidence>
<organism evidence="3 4">
    <name type="scientific">Micromonospora humidisoli</name>
    <dbReference type="NCBI Taxonomy" id="2807622"/>
    <lineage>
        <taxon>Bacteria</taxon>
        <taxon>Bacillati</taxon>
        <taxon>Actinomycetota</taxon>
        <taxon>Actinomycetes</taxon>
        <taxon>Micromonosporales</taxon>
        <taxon>Micromonosporaceae</taxon>
        <taxon>Micromonospora</taxon>
    </lineage>
</organism>